<dbReference type="Gene3D" id="2.170.270.10">
    <property type="entry name" value="SET domain"/>
    <property type="match status" value="1"/>
</dbReference>
<keyword evidence="6" id="KW-0862">Zinc</keyword>
<proteinExistence type="predicted"/>
<evidence type="ECO:0000259" key="8">
    <source>
        <dbReference type="PROSITE" id="PS50865"/>
    </source>
</evidence>
<dbReference type="Gene3D" id="1.10.220.160">
    <property type="match status" value="1"/>
</dbReference>
<sequence length="615" mass="70915">MDNGLYRNMIISELSNVKSDFVKTMNLECVAKNSKLSSSKRKDGNALYYKLKFLEKAFKNYTESIALAPIDSEELAFAYGNRSALLKFQKKYNESILDIDRALAINKTDNSHKLKLLYRKLHCLEAQYSLNNDKTYNEIVNLIKIIDGNSFNINILYKVKDMLNNLSKTNLEKVQEIPEHIQILSIKEDQNPFDFVKIQYNKKFGRCLVSTCDFKPGDIIFVEKAYLKLFEQVKFVNYCGHCFSKSWTNIPCDYCNWCMFCSEECKNLAWKNYHDIECITISHLLNYHKINNSDFLSLRSLLIRIKELGGIENFKADNLEFVDVSIDNNRCMQEAKYNFLKSQIVKPVDNSYNTVKNKFLTDYAITAVKMLIILTKTTSLFKESGVNKFSSINDLQTNQDILFIGSVFLKLRIISEHSTHIVNEKSVNKLSKDYMICKAANCSLQGAYIPSISSSILQSHNPNTKICITGSQQLIVLALQSIHQNSPLFVSCNPWLIHPFEDNSILENTKSTCCEDCTQKWSNLLQLYKMPTEKPFLYASTYNQKESDLYDENDMLVSPILNGKKQQFNQSTIRRLSKAIDEASKYLNQPSVVIYELLISLSIVFNRLYGTERIF</sequence>
<evidence type="ECO:0000256" key="2">
    <source>
        <dbReference type="ARBA" id="ARBA00022679"/>
    </source>
</evidence>
<keyword evidence="9" id="KW-1185">Reference proteome</keyword>
<dbReference type="Gene3D" id="6.10.140.2220">
    <property type="match status" value="1"/>
</dbReference>
<evidence type="ECO:0000256" key="3">
    <source>
        <dbReference type="ARBA" id="ARBA00022691"/>
    </source>
</evidence>
<dbReference type="GO" id="GO:0032259">
    <property type="term" value="P:methylation"/>
    <property type="evidence" value="ECO:0007669"/>
    <property type="project" value="UniProtKB-KW"/>
</dbReference>
<evidence type="ECO:0000256" key="5">
    <source>
        <dbReference type="ARBA" id="ARBA00022771"/>
    </source>
</evidence>
<dbReference type="SUPFAM" id="SSF48452">
    <property type="entry name" value="TPR-like"/>
    <property type="match status" value="1"/>
</dbReference>
<dbReference type="PROSITE" id="PS50865">
    <property type="entry name" value="ZF_MYND_2"/>
    <property type="match status" value="1"/>
</dbReference>
<gene>
    <name evidence="10" type="primary">LOC105365522</name>
</gene>
<evidence type="ECO:0000256" key="6">
    <source>
        <dbReference type="ARBA" id="ARBA00022833"/>
    </source>
</evidence>
<keyword evidence="3" id="KW-0949">S-adenosyl-L-methionine</keyword>
<keyword evidence="5 7" id="KW-0863">Zinc-finger</keyword>
<organism evidence="9 10">
    <name type="scientific">Ceratosolen solmsi marchali</name>
    <dbReference type="NCBI Taxonomy" id="326594"/>
    <lineage>
        <taxon>Eukaryota</taxon>
        <taxon>Metazoa</taxon>
        <taxon>Ecdysozoa</taxon>
        <taxon>Arthropoda</taxon>
        <taxon>Hexapoda</taxon>
        <taxon>Insecta</taxon>
        <taxon>Pterygota</taxon>
        <taxon>Neoptera</taxon>
        <taxon>Endopterygota</taxon>
        <taxon>Hymenoptera</taxon>
        <taxon>Apocrita</taxon>
        <taxon>Proctotrupomorpha</taxon>
        <taxon>Chalcidoidea</taxon>
        <taxon>Agaonidae</taxon>
        <taxon>Agaoninae</taxon>
        <taxon>Ceratosolen</taxon>
    </lineage>
</organism>
<dbReference type="InterPro" id="IPR011990">
    <property type="entry name" value="TPR-like_helical_dom_sf"/>
</dbReference>
<evidence type="ECO:0000313" key="10">
    <source>
        <dbReference type="RefSeq" id="XP_011502020.1"/>
    </source>
</evidence>
<dbReference type="KEGG" id="csol:105365522"/>
<dbReference type="GO" id="GO:0008168">
    <property type="term" value="F:methyltransferase activity"/>
    <property type="evidence" value="ECO:0007669"/>
    <property type="project" value="UniProtKB-KW"/>
</dbReference>
<dbReference type="Proteomes" id="UP000695007">
    <property type="component" value="Unplaced"/>
</dbReference>
<dbReference type="PANTHER" id="PTHR46165">
    <property type="entry name" value="SET AND MYND DOMAIN-CONTAINING PROTEIN 4"/>
    <property type="match status" value="1"/>
</dbReference>
<dbReference type="RefSeq" id="XP_011502020.1">
    <property type="nucleotide sequence ID" value="XM_011503718.1"/>
</dbReference>
<dbReference type="InterPro" id="IPR002893">
    <property type="entry name" value="Znf_MYND"/>
</dbReference>
<dbReference type="InterPro" id="IPR052097">
    <property type="entry name" value="SET-MYND_domain_protein"/>
</dbReference>
<dbReference type="GO" id="GO:0008270">
    <property type="term" value="F:zinc ion binding"/>
    <property type="evidence" value="ECO:0007669"/>
    <property type="project" value="UniProtKB-KW"/>
</dbReference>
<evidence type="ECO:0000256" key="7">
    <source>
        <dbReference type="PROSITE-ProRule" id="PRU00134"/>
    </source>
</evidence>
<keyword evidence="1" id="KW-0489">Methyltransferase</keyword>
<dbReference type="SUPFAM" id="SSF82199">
    <property type="entry name" value="SET domain"/>
    <property type="match status" value="1"/>
</dbReference>
<dbReference type="InterPro" id="IPR046341">
    <property type="entry name" value="SET_dom_sf"/>
</dbReference>
<dbReference type="GO" id="GO:0005737">
    <property type="term" value="C:cytoplasm"/>
    <property type="evidence" value="ECO:0007669"/>
    <property type="project" value="TreeGrafter"/>
</dbReference>
<dbReference type="GeneID" id="105365522"/>
<dbReference type="SUPFAM" id="SSF144232">
    <property type="entry name" value="HIT/MYND zinc finger-like"/>
    <property type="match status" value="1"/>
</dbReference>
<keyword evidence="2" id="KW-0808">Transferase</keyword>
<dbReference type="AlphaFoldDB" id="A0AAJ7DZE4"/>
<dbReference type="Gene3D" id="1.25.40.10">
    <property type="entry name" value="Tetratricopeptide repeat domain"/>
    <property type="match status" value="1"/>
</dbReference>
<reference evidence="10" key="1">
    <citation type="submission" date="2025-08" db="UniProtKB">
        <authorList>
            <consortium name="RefSeq"/>
        </authorList>
    </citation>
    <scope>IDENTIFICATION</scope>
</reference>
<protein>
    <submittedName>
        <fullName evidence="10">SET and MYND domain-containing protein 4-like</fullName>
    </submittedName>
</protein>
<name>A0AAJ7DZE4_9HYME</name>
<feature type="domain" description="MYND-type" evidence="8">
    <location>
        <begin position="239"/>
        <end position="278"/>
    </location>
</feature>
<accession>A0AAJ7DZE4</accession>
<evidence type="ECO:0000256" key="4">
    <source>
        <dbReference type="ARBA" id="ARBA00022723"/>
    </source>
</evidence>
<dbReference type="GO" id="GO:0005634">
    <property type="term" value="C:nucleus"/>
    <property type="evidence" value="ECO:0007669"/>
    <property type="project" value="TreeGrafter"/>
</dbReference>
<dbReference type="GO" id="GO:0042826">
    <property type="term" value="F:histone deacetylase binding"/>
    <property type="evidence" value="ECO:0007669"/>
    <property type="project" value="TreeGrafter"/>
</dbReference>
<dbReference type="PANTHER" id="PTHR46165:SF6">
    <property type="entry name" value="SET AND MYND DOMAIN-CONTAINING PROTEIN 4-LIKE PROTEIN"/>
    <property type="match status" value="1"/>
</dbReference>
<keyword evidence="4" id="KW-0479">Metal-binding</keyword>
<evidence type="ECO:0000313" key="9">
    <source>
        <dbReference type="Proteomes" id="UP000695007"/>
    </source>
</evidence>
<evidence type="ECO:0000256" key="1">
    <source>
        <dbReference type="ARBA" id="ARBA00022603"/>
    </source>
</evidence>
<dbReference type="PROSITE" id="PS01360">
    <property type="entry name" value="ZF_MYND_1"/>
    <property type="match status" value="1"/>
</dbReference>